<accession>A0ABN3DMF3</accession>
<keyword evidence="3" id="KW-1185">Reference proteome</keyword>
<gene>
    <name evidence="2" type="ORF">GCM10010430_16700</name>
</gene>
<organism evidence="2 3">
    <name type="scientific">Kitasatospora cystarginea</name>
    <dbReference type="NCBI Taxonomy" id="58350"/>
    <lineage>
        <taxon>Bacteria</taxon>
        <taxon>Bacillati</taxon>
        <taxon>Actinomycetota</taxon>
        <taxon>Actinomycetes</taxon>
        <taxon>Kitasatosporales</taxon>
        <taxon>Streptomycetaceae</taxon>
        <taxon>Kitasatospora</taxon>
    </lineage>
</organism>
<evidence type="ECO:0000256" key="1">
    <source>
        <dbReference type="SAM" id="MobiDB-lite"/>
    </source>
</evidence>
<dbReference type="Proteomes" id="UP001500305">
    <property type="component" value="Unassembled WGS sequence"/>
</dbReference>
<protein>
    <submittedName>
        <fullName evidence="2">Uncharacterized protein</fullName>
    </submittedName>
</protein>
<dbReference type="EMBL" id="BAAATR010000005">
    <property type="protein sequence ID" value="GAA2236447.1"/>
    <property type="molecule type" value="Genomic_DNA"/>
</dbReference>
<reference evidence="2 3" key="1">
    <citation type="journal article" date="2019" name="Int. J. Syst. Evol. Microbiol.">
        <title>The Global Catalogue of Microorganisms (GCM) 10K type strain sequencing project: providing services to taxonomists for standard genome sequencing and annotation.</title>
        <authorList>
            <consortium name="The Broad Institute Genomics Platform"/>
            <consortium name="The Broad Institute Genome Sequencing Center for Infectious Disease"/>
            <person name="Wu L."/>
            <person name="Ma J."/>
        </authorList>
    </citation>
    <scope>NUCLEOTIDE SEQUENCE [LARGE SCALE GENOMIC DNA]</scope>
    <source>
        <strain evidence="2 3">JCM 7356</strain>
    </source>
</reference>
<proteinExistence type="predicted"/>
<evidence type="ECO:0000313" key="3">
    <source>
        <dbReference type="Proteomes" id="UP001500305"/>
    </source>
</evidence>
<evidence type="ECO:0000313" key="2">
    <source>
        <dbReference type="EMBL" id="GAA2236447.1"/>
    </source>
</evidence>
<feature type="region of interest" description="Disordered" evidence="1">
    <location>
        <begin position="47"/>
        <end position="74"/>
    </location>
</feature>
<sequence>MTGLEAALHDGRAGLSGAGRLSCNSPGAVAGTACYTVRSVLVGSGRPLDGPGHLLPAPPAAPAARTRPWTDLIP</sequence>
<comment type="caution">
    <text evidence="2">The sequence shown here is derived from an EMBL/GenBank/DDBJ whole genome shotgun (WGS) entry which is preliminary data.</text>
</comment>
<name>A0ABN3DMF3_9ACTN</name>